<dbReference type="GO" id="GO:0043565">
    <property type="term" value="F:sequence-specific DNA binding"/>
    <property type="evidence" value="ECO:0007669"/>
    <property type="project" value="InterPro"/>
</dbReference>
<dbReference type="RefSeq" id="WP_112654574.1">
    <property type="nucleotide sequence ID" value="NZ_CP043451.1"/>
</dbReference>
<keyword evidence="1" id="KW-0805">Transcription regulation</keyword>
<dbReference type="SUPFAM" id="SSF46689">
    <property type="entry name" value="Homeodomain-like"/>
    <property type="match status" value="1"/>
</dbReference>
<protein>
    <submittedName>
        <fullName evidence="5">Helix-turn-helix transcriptional regulator</fullName>
    </submittedName>
</protein>
<proteinExistence type="predicted"/>
<keyword evidence="2" id="KW-0238">DNA-binding</keyword>
<evidence type="ECO:0000313" key="7">
    <source>
        <dbReference type="Proteomes" id="UP000250557"/>
    </source>
</evidence>
<dbReference type="GO" id="GO:0003700">
    <property type="term" value="F:DNA-binding transcription factor activity"/>
    <property type="evidence" value="ECO:0007669"/>
    <property type="project" value="InterPro"/>
</dbReference>
<organism evidence="5 7">
    <name type="scientific">Mucilaginibacter rubeus</name>
    <dbReference type="NCBI Taxonomy" id="2027860"/>
    <lineage>
        <taxon>Bacteria</taxon>
        <taxon>Pseudomonadati</taxon>
        <taxon>Bacteroidota</taxon>
        <taxon>Sphingobacteriia</taxon>
        <taxon>Sphingobacteriales</taxon>
        <taxon>Sphingobacteriaceae</taxon>
        <taxon>Mucilaginibacter</taxon>
    </lineage>
</organism>
<feature type="domain" description="HTH araC/xylS-type" evidence="4">
    <location>
        <begin position="191"/>
        <end position="292"/>
    </location>
</feature>
<reference evidence="5 7" key="1">
    <citation type="submission" date="2019-08" db="EMBL/GenBank/DDBJ databases">
        <title>Comparative genome analysis confer to the adaptation heavy metal polluted environment.</title>
        <authorList>
            <person name="Li Y."/>
        </authorList>
    </citation>
    <scope>NUCLEOTIDE SEQUENCE [LARGE SCALE GENOMIC DNA]</scope>
    <source>
        <strain evidence="5 7">P2</strain>
    </source>
</reference>
<evidence type="ECO:0000313" key="8">
    <source>
        <dbReference type="Proteomes" id="UP000663940"/>
    </source>
</evidence>
<name>A0AAE6MIU9_9SPHI</name>
<evidence type="ECO:0000259" key="4">
    <source>
        <dbReference type="PROSITE" id="PS01124"/>
    </source>
</evidence>
<dbReference type="EMBL" id="CP043451">
    <property type="protein sequence ID" value="QEM04983.1"/>
    <property type="molecule type" value="Genomic_DNA"/>
</dbReference>
<keyword evidence="3" id="KW-0804">Transcription</keyword>
<dbReference type="PANTHER" id="PTHR43280:SF32">
    <property type="entry name" value="TRANSCRIPTIONAL REGULATORY PROTEIN"/>
    <property type="match status" value="1"/>
</dbReference>
<dbReference type="PROSITE" id="PS01124">
    <property type="entry name" value="HTH_ARAC_FAMILY_2"/>
    <property type="match status" value="1"/>
</dbReference>
<dbReference type="Proteomes" id="UP000250557">
    <property type="component" value="Chromosome"/>
</dbReference>
<dbReference type="Proteomes" id="UP000663940">
    <property type="component" value="Chromosome"/>
</dbReference>
<evidence type="ECO:0000256" key="2">
    <source>
        <dbReference type="ARBA" id="ARBA00023125"/>
    </source>
</evidence>
<sequence>MLQQIKTISAYHRLMGLPAPEHPLISVVRFEDIKALKGDEPISLVNDFYSIGLKHNFGAKMKYGQQTYDFDGGMMTFMAPGQVLRIEVEPGRELKHTGWLLLVHADFLWHTTLARKIKQYAYFSYAVSEALHLSEKEEAIIAGMLQNIEREYHSNIDRFSQEVMVSQLESILTYAERFYHRQFLTRKISSHQLLERFEAALQDWPGIPTVSELADNLHISPGYLGSVLRVLTGKNTQQHIQDRLIEKAKEKLSTTELSVSEIAYQLGFEYPQSFSKLFKARTSLSPLEFRASFN</sequence>
<gene>
    <name evidence="5" type="ORF">DIU31_016215</name>
    <name evidence="6" type="ORF">J3L21_11275</name>
</gene>
<dbReference type="Pfam" id="PF12833">
    <property type="entry name" value="HTH_18"/>
    <property type="match status" value="1"/>
</dbReference>
<keyword evidence="8" id="KW-1185">Reference proteome</keyword>
<evidence type="ECO:0000313" key="5">
    <source>
        <dbReference type="EMBL" id="QEM04983.1"/>
    </source>
</evidence>
<evidence type="ECO:0000256" key="1">
    <source>
        <dbReference type="ARBA" id="ARBA00023015"/>
    </source>
</evidence>
<dbReference type="InterPro" id="IPR009057">
    <property type="entry name" value="Homeodomain-like_sf"/>
</dbReference>
<accession>A0AAE6MIU9</accession>
<dbReference type="EMBL" id="CP071880">
    <property type="protein sequence ID" value="QTE52499.1"/>
    <property type="molecule type" value="Genomic_DNA"/>
</dbReference>
<dbReference type="AlphaFoldDB" id="A0AAE6MIU9"/>
<dbReference type="InterPro" id="IPR018060">
    <property type="entry name" value="HTH_AraC"/>
</dbReference>
<evidence type="ECO:0000313" key="6">
    <source>
        <dbReference type="EMBL" id="QTE52499.1"/>
    </source>
</evidence>
<dbReference type="SMART" id="SM00342">
    <property type="entry name" value="HTH_ARAC"/>
    <property type="match status" value="1"/>
</dbReference>
<reference evidence="6 8" key="2">
    <citation type="submission" date="2021-03" db="EMBL/GenBank/DDBJ databases">
        <title>Mucilaginibacter strains isolated from gold and copper mining confer multi heavy-metal resistance.</title>
        <authorList>
            <person name="Li Y."/>
        </authorList>
    </citation>
    <scope>NUCLEOTIDE SEQUENCE [LARGE SCALE GENOMIC DNA]</scope>
    <source>
        <strain evidence="6 8">P2-4</strain>
    </source>
</reference>
<dbReference type="PANTHER" id="PTHR43280">
    <property type="entry name" value="ARAC-FAMILY TRANSCRIPTIONAL REGULATOR"/>
    <property type="match status" value="1"/>
</dbReference>
<evidence type="ECO:0000256" key="3">
    <source>
        <dbReference type="ARBA" id="ARBA00023163"/>
    </source>
</evidence>
<dbReference type="Gene3D" id="1.10.10.60">
    <property type="entry name" value="Homeodomain-like"/>
    <property type="match status" value="1"/>
</dbReference>